<dbReference type="Proteomes" id="UP000299102">
    <property type="component" value="Unassembled WGS sequence"/>
</dbReference>
<evidence type="ECO:0000313" key="3">
    <source>
        <dbReference type="EMBL" id="GBP79868.1"/>
    </source>
</evidence>
<keyword evidence="2" id="KW-0472">Membrane</keyword>
<keyword evidence="4" id="KW-1185">Reference proteome</keyword>
<feature type="region of interest" description="Disordered" evidence="1">
    <location>
        <begin position="321"/>
        <end position="342"/>
    </location>
</feature>
<evidence type="ECO:0008006" key="5">
    <source>
        <dbReference type="Google" id="ProtNLM"/>
    </source>
</evidence>
<dbReference type="EMBL" id="BGZK01001435">
    <property type="protein sequence ID" value="GBP79868.1"/>
    <property type="molecule type" value="Genomic_DNA"/>
</dbReference>
<comment type="caution">
    <text evidence="3">The sequence shown here is derived from an EMBL/GenBank/DDBJ whole genome shotgun (WGS) entry which is preliminary data.</text>
</comment>
<accession>A0A4C1YUP3</accession>
<reference evidence="3 4" key="1">
    <citation type="journal article" date="2019" name="Commun. Biol.">
        <title>The bagworm genome reveals a unique fibroin gene that provides high tensile strength.</title>
        <authorList>
            <person name="Kono N."/>
            <person name="Nakamura H."/>
            <person name="Ohtoshi R."/>
            <person name="Tomita M."/>
            <person name="Numata K."/>
            <person name="Arakawa K."/>
        </authorList>
    </citation>
    <scope>NUCLEOTIDE SEQUENCE [LARGE SCALE GENOMIC DNA]</scope>
</reference>
<protein>
    <recommendedName>
        <fullName evidence="5">Integrin alpha-2 domain-containing protein</fullName>
    </recommendedName>
</protein>
<sequence>MSVARRRYVTYLGLGGIGQRTTGLPGIGSAAGGSATDVTNSAVTVGSHGSFSRGSLIFSHGKNKVFPYTRRRAARRSMRPKKNVNIIFEMDRLLSEDQKIVVWASLHEKCSDLQTNLTVQKEFELVADADGVTIEGSTRENVSLTMNQLQNKNDTRLTQTYEIRNAGVTRWTNLLFTFELHRRSYLEYESIKVLTESLETVECEIPSSTNRTTKVQIKYVTCRVGDLRPKSTNLVYLQMRLIHKELESNLDAKQLTYSYKLYLPMQKITRQLSVVTTIWVHDETVPWWLILLAAILGLLTLILLIYALNMMSQSRAAAADADAGDDASVPLKPLKVDDGAKE</sequence>
<feature type="transmembrane region" description="Helical" evidence="2">
    <location>
        <begin position="287"/>
        <end position="308"/>
    </location>
</feature>
<gene>
    <name evidence="3" type="ORF">EVAR_60048_1</name>
</gene>
<proteinExistence type="predicted"/>
<dbReference type="AlphaFoldDB" id="A0A4C1YUP3"/>
<evidence type="ECO:0000256" key="2">
    <source>
        <dbReference type="SAM" id="Phobius"/>
    </source>
</evidence>
<dbReference type="Gene3D" id="1.20.5.930">
    <property type="entry name" value="Bicelle-embedded integrin alpha(iib) transmembrane segment"/>
    <property type="match status" value="1"/>
</dbReference>
<organism evidence="3 4">
    <name type="scientific">Eumeta variegata</name>
    <name type="common">Bagworm moth</name>
    <name type="synonym">Eumeta japonica</name>
    <dbReference type="NCBI Taxonomy" id="151549"/>
    <lineage>
        <taxon>Eukaryota</taxon>
        <taxon>Metazoa</taxon>
        <taxon>Ecdysozoa</taxon>
        <taxon>Arthropoda</taxon>
        <taxon>Hexapoda</taxon>
        <taxon>Insecta</taxon>
        <taxon>Pterygota</taxon>
        <taxon>Neoptera</taxon>
        <taxon>Endopterygota</taxon>
        <taxon>Lepidoptera</taxon>
        <taxon>Glossata</taxon>
        <taxon>Ditrysia</taxon>
        <taxon>Tineoidea</taxon>
        <taxon>Psychidae</taxon>
        <taxon>Oiketicinae</taxon>
        <taxon>Eumeta</taxon>
    </lineage>
</organism>
<evidence type="ECO:0000313" key="4">
    <source>
        <dbReference type="Proteomes" id="UP000299102"/>
    </source>
</evidence>
<keyword evidence="2" id="KW-1133">Transmembrane helix</keyword>
<name>A0A4C1YUP3_EUMVA</name>
<evidence type="ECO:0000256" key="1">
    <source>
        <dbReference type="SAM" id="MobiDB-lite"/>
    </source>
</evidence>
<keyword evidence="2" id="KW-0812">Transmembrane</keyword>